<evidence type="ECO:0000313" key="4">
    <source>
        <dbReference type="Proteomes" id="UP000327157"/>
    </source>
</evidence>
<comment type="caution">
    <text evidence="3">The sequence shown here is derived from an EMBL/GenBank/DDBJ whole genome shotgun (WGS) entry which is preliminary data.</text>
</comment>
<gene>
    <name evidence="3" type="ORF">D8674_020449</name>
</gene>
<reference evidence="4" key="2">
    <citation type="submission" date="2019-10" db="EMBL/GenBank/DDBJ databases">
        <title>A de novo genome assembly of a pear dwarfing rootstock.</title>
        <authorList>
            <person name="Wang F."/>
            <person name="Wang J."/>
            <person name="Li S."/>
            <person name="Zhang Y."/>
            <person name="Fang M."/>
            <person name="Ma L."/>
            <person name="Zhao Y."/>
            <person name="Jiang S."/>
        </authorList>
    </citation>
    <scope>NUCLEOTIDE SEQUENCE [LARGE SCALE GENOMIC DNA]</scope>
</reference>
<accession>A0A5N5HKS7</accession>
<feature type="transmembrane region" description="Helical" evidence="2">
    <location>
        <begin position="50"/>
        <end position="75"/>
    </location>
</feature>
<reference evidence="3 4" key="3">
    <citation type="submission" date="2019-11" db="EMBL/GenBank/DDBJ databases">
        <title>A de novo genome assembly of a pear dwarfing rootstock.</title>
        <authorList>
            <person name="Wang F."/>
            <person name="Wang J."/>
            <person name="Li S."/>
            <person name="Zhang Y."/>
            <person name="Fang M."/>
            <person name="Ma L."/>
            <person name="Zhao Y."/>
            <person name="Jiang S."/>
        </authorList>
    </citation>
    <scope>NUCLEOTIDE SEQUENCE [LARGE SCALE GENOMIC DNA]</scope>
    <source>
        <strain evidence="3">S2</strain>
        <tissue evidence="3">Leaf</tissue>
    </source>
</reference>
<name>A0A5N5HKS7_9ROSA</name>
<feature type="compositionally biased region" description="Polar residues" evidence="1">
    <location>
        <begin position="96"/>
        <end position="108"/>
    </location>
</feature>
<keyword evidence="2" id="KW-0472">Membrane</keyword>
<organism evidence="3 4">
    <name type="scientific">Pyrus ussuriensis x Pyrus communis</name>
    <dbReference type="NCBI Taxonomy" id="2448454"/>
    <lineage>
        <taxon>Eukaryota</taxon>
        <taxon>Viridiplantae</taxon>
        <taxon>Streptophyta</taxon>
        <taxon>Embryophyta</taxon>
        <taxon>Tracheophyta</taxon>
        <taxon>Spermatophyta</taxon>
        <taxon>Magnoliopsida</taxon>
        <taxon>eudicotyledons</taxon>
        <taxon>Gunneridae</taxon>
        <taxon>Pentapetalae</taxon>
        <taxon>rosids</taxon>
        <taxon>fabids</taxon>
        <taxon>Rosales</taxon>
        <taxon>Rosaceae</taxon>
        <taxon>Amygdaloideae</taxon>
        <taxon>Maleae</taxon>
        <taxon>Pyrus</taxon>
    </lineage>
</organism>
<protein>
    <submittedName>
        <fullName evidence="3">IAA-alanine resistance protein 1-like</fullName>
    </submittedName>
</protein>
<dbReference type="AlphaFoldDB" id="A0A5N5HKS7"/>
<feature type="region of interest" description="Disordered" evidence="1">
    <location>
        <begin position="87"/>
        <end position="108"/>
    </location>
</feature>
<evidence type="ECO:0000256" key="2">
    <source>
        <dbReference type="SAM" id="Phobius"/>
    </source>
</evidence>
<proteinExistence type="predicted"/>
<dbReference type="EMBL" id="SMOL01000157">
    <property type="protein sequence ID" value="KAB2626831.1"/>
    <property type="molecule type" value="Genomic_DNA"/>
</dbReference>
<dbReference type="Proteomes" id="UP000327157">
    <property type="component" value="Chromosome 2"/>
</dbReference>
<keyword evidence="4" id="KW-1185">Reference proteome</keyword>
<keyword evidence="2" id="KW-0812">Transmembrane</keyword>
<keyword evidence="2" id="KW-1133">Transmembrane helix</keyword>
<sequence length="108" mass="12414">MIKFKKKYQELIAAEHQNAHDRADEIQICTTFVFLLGQFLEKFRCRQQSLLFVAMVVPTALTVVVVVHMTAAVVVSVRLMRGKCTERRNKAHIRTKPNNQNNSNEDKA</sequence>
<evidence type="ECO:0000256" key="1">
    <source>
        <dbReference type="SAM" id="MobiDB-lite"/>
    </source>
</evidence>
<evidence type="ECO:0000313" key="3">
    <source>
        <dbReference type="EMBL" id="KAB2626831.1"/>
    </source>
</evidence>
<reference evidence="3 4" key="1">
    <citation type="submission" date="2019-09" db="EMBL/GenBank/DDBJ databases">
        <authorList>
            <person name="Ou C."/>
        </authorList>
    </citation>
    <scope>NUCLEOTIDE SEQUENCE [LARGE SCALE GENOMIC DNA]</scope>
    <source>
        <strain evidence="3">S2</strain>
        <tissue evidence="3">Leaf</tissue>
    </source>
</reference>